<evidence type="ECO:0000256" key="6">
    <source>
        <dbReference type="ARBA" id="ARBA00022989"/>
    </source>
</evidence>
<dbReference type="InterPro" id="IPR016152">
    <property type="entry name" value="PTrfase/Anion_transptr"/>
</dbReference>
<protein>
    <recommendedName>
        <fullName evidence="9">Anion exchange protein</fullName>
    </recommendedName>
</protein>
<keyword evidence="7 9" id="KW-0406">Ion transport</keyword>
<feature type="transmembrane region" description="Helical" evidence="9">
    <location>
        <begin position="871"/>
        <end position="888"/>
    </location>
</feature>
<dbReference type="PRINTS" id="PR01231">
    <property type="entry name" value="HCO3TRNSPORT"/>
</dbReference>
<dbReference type="PANTHER" id="PTHR11453">
    <property type="entry name" value="ANION EXCHANGE PROTEIN"/>
    <property type="match status" value="1"/>
</dbReference>
<feature type="domain" description="Band 3 cytoplasmic" evidence="12">
    <location>
        <begin position="20"/>
        <end position="266"/>
    </location>
</feature>
<dbReference type="InterPro" id="IPR013769">
    <property type="entry name" value="Band3_cytoplasmic_dom"/>
</dbReference>
<feature type="transmembrane region" description="Helical" evidence="9">
    <location>
        <begin position="425"/>
        <end position="443"/>
    </location>
</feature>
<dbReference type="Pfam" id="PF00955">
    <property type="entry name" value="HCO3_cotransp"/>
    <property type="match status" value="1"/>
</dbReference>
<feature type="transmembrane region" description="Helical" evidence="9">
    <location>
        <begin position="506"/>
        <end position="531"/>
    </location>
</feature>
<proteinExistence type="inferred from homology"/>
<gene>
    <name evidence="14" type="ORF">TCAL_02267</name>
</gene>
<dbReference type="AlphaFoldDB" id="A0A553NPF5"/>
<evidence type="ECO:0000256" key="4">
    <source>
        <dbReference type="ARBA" id="ARBA00022475"/>
    </source>
</evidence>
<name>A0A553NPF5_TIGCA</name>
<dbReference type="GO" id="GO:0008510">
    <property type="term" value="F:sodium:bicarbonate symporter activity"/>
    <property type="evidence" value="ECO:0007669"/>
    <property type="project" value="TreeGrafter"/>
</dbReference>
<evidence type="ECO:0000256" key="5">
    <source>
        <dbReference type="ARBA" id="ARBA00022692"/>
    </source>
</evidence>
<dbReference type="Pfam" id="PF07565">
    <property type="entry name" value="Band_3_cyto"/>
    <property type="match status" value="1"/>
</dbReference>
<evidence type="ECO:0000256" key="7">
    <source>
        <dbReference type="ARBA" id="ARBA00023065"/>
    </source>
</evidence>
<dbReference type="STRING" id="6832.A0A553NPF5"/>
<keyword evidence="5 9" id="KW-0812">Transmembrane</keyword>
<feature type="region of interest" description="Disordered" evidence="10">
    <location>
        <begin position="158"/>
        <end position="195"/>
    </location>
</feature>
<evidence type="ECO:0000313" key="14">
    <source>
        <dbReference type="EMBL" id="TRY67299.1"/>
    </source>
</evidence>
<evidence type="ECO:0000259" key="12">
    <source>
        <dbReference type="Pfam" id="PF07565"/>
    </source>
</evidence>
<dbReference type="FunFam" id="1.10.287.570:FF:000001">
    <property type="entry name" value="Anion exchange protein"/>
    <property type="match status" value="1"/>
</dbReference>
<accession>A0A553NPF5</accession>
<evidence type="ECO:0000256" key="8">
    <source>
        <dbReference type="ARBA" id="ARBA00023136"/>
    </source>
</evidence>
<dbReference type="Gene3D" id="1.10.287.570">
    <property type="entry name" value="Helical hairpin bin"/>
    <property type="match status" value="1"/>
</dbReference>
<dbReference type="Pfam" id="PF25416">
    <property type="entry name" value="GRHL1_C"/>
    <property type="match status" value="1"/>
</dbReference>
<dbReference type="EMBL" id="VCGU01000011">
    <property type="protein sequence ID" value="TRY67299.1"/>
    <property type="molecule type" value="Genomic_DNA"/>
</dbReference>
<dbReference type="InterPro" id="IPR057520">
    <property type="entry name" value="GRHL1/CP2_C"/>
</dbReference>
<dbReference type="SUPFAM" id="SSF55804">
    <property type="entry name" value="Phoshotransferase/anion transport protein"/>
    <property type="match status" value="1"/>
</dbReference>
<feature type="transmembrane region" description="Helical" evidence="9">
    <location>
        <begin position="745"/>
        <end position="770"/>
    </location>
</feature>
<evidence type="ECO:0000256" key="9">
    <source>
        <dbReference type="RuleBase" id="RU362035"/>
    </source>
</evidence>
<feature type="transmembrane region" description="Helical" evidence="9">
    <location>
        <begin position="464"/>
        <end position="486"/>
    </location>
</feature>
<keyword evidence="6 9" id="KW-1133">Transmembrane helix</keyword>
<feature type="transmembrane region" description="Helical" evidence="9">
    <location>
        <begin position="538"/>
        <end position="556"/>
    </location>
</feature>
<evidence type="ECO:0000313" key="15">
    <source>
        <dbReference type="Proteomes" id="UP000318571"/>
    </source>
</evidence>
<dbReference type="InterPro" id="IPR003020">
    <property type="entry name" value="HCO3_transpt_euk"/>
</dbReference>
<keyword evidence="8 9" id="KW-0472">Membrane</keyword>
<evidence type="ECO:0000256" key="10">
    <source>
        <dbReference type="SAM" id="MobiDB-lite"/>
    </source>
</evidence>
<evidence type="ECO:0000256" key="1">
    <source>
        <dbReference type="ARBA" id="ARBA00004651"/>
    </source>
</evidence>
<keyword evidence="15" id="KW-1185">Reference proteome</keyword>
<feature type="transmembrane region" description="Helical" evidence="9">
    <location>
        <begin position="648"/>
        <end position="668"/>
    </location>
</feature>
<evidence type="ECO:0000256" key="2">
    <source>
        <dbReference type="ARBA" id="ARBA00010993"/>
    </source>
</evidence>
<comment type="similarity">
    <text evidence="2 9">Belongs to the anion exchanger (TC 2.A.31) family.</text>
</comment>
<comment type="caution">
    <text evidence="14">The sequence shown here is derived from an EMBL/GenBank/DDBJ whole genome shotgun (WGS) entry which is preliminary data.</text>
</comment>
<dbReference type="GO" id="GO:0051453">
    <property type="term" value="P:regulation of intracellular pH"/>
    <property type="evidence" value="ECO:0007669"/>
    <property type="project" value="TreeGrafter"/>
</dbReference>
<dbReference type="GO" id="GO:0005886">
    <property type="term" value="C:plasma membrane"/>
    <property type="evidence" value="ECO:0007669"/>
    <property type="project" value="UniProtKB-SubCell"/>
</dbReference>
<comment type="subcellular location">
    <subcellularLocation>
        <location evidence="1">Cell membrane</location>
        <topology evidence="1">Multi-pass membrane protein</topology>
    </subcellularLocation>
    <subcellularLocation>
        <location evidence="9">Membrane</location>
        <topology evidence="9">Multi-pass membrane protein</topology>
    </subcellularLocation>
</comment>
<feature type="domain" description="Bicarbonate transporter-like transmembrane" evidence="11">
    <location>
        <begin position="392"/>
        <end position="928"/>
    </location>
</feature>
<evidence type="ECO:0000256" key="3">
    <source>
        <dbReference type="ARBA" id="ARBA00022448"/>
    </source>
</evidence>
<dbReference type="NCBIfam" id="TIGR00834">
    <property type="entry name" value="ae"/>
    <property type="match status" value="1"/>
</dbReference>
<reference evidence="14 15" key="1">
    <citation type="journal article" date="2018" name="Nat. Ecol. Evol.">
        <title>Genomic signatures of mitonuclear coevolution across populations of Tigriopus californicus.</title>
        <authorList>
            <person name="Barreto F.S."/>
            <person name="Watson E.T."/>
            <person name="Lima T.G."/>
            <person name="Willett C.S."/>
            <person name="Edmands S."/>
            <person name="Li W."/>
            <person name="Burton R.S."/>
        </authorList>
    </citation>
    <scope>NUCLEOTIDE SEQUENCE [LARGE SCALE GENOMIC DNA]</scope>
    <source>
        <strain evidence="14 15">San Diego</strain>
    </source>
</reference>
<dbReference type="GO" id="GO:0005452">
    <property type="term" value="F:solute:inorganic anion antiporter activity"/>
    <property type="evidence" value="ECO:0007669"/>
    <property type="project" value="InterPro"/>
</dbReference>
<dbReference type="PANTHER" id="PTHR11453:SF36">
    <property type="entry name" value="ANION EXCHANGE PROTEIN"/>
    <property type="match status" value="1"/>
</dbReference>
<dbReference type="GO" id="GO:0008509">
    <property type="term" value="F:monoatomic anion transmembrane transporter activity"/>
    <property type="evidence" value="ECO:0007669"/>
    <property type="project" value="InterPro"/>
</dbReference>
<dbReference type="Proteomes" id="UP000318571">
    <property type="component" value="Chromosome 4"/>
</dbReference>
<evidence type="ECO:0000259" key="11">
    <source>
        <dbReference type="Pfam" id="PF00955"/>
    </source>
</evidence>
<feature type="transmembrane region" description="Helical" evidence="9">
    <location>
        <begin position="799"/>
        <end position="832"/>
    </location>
</feature>
<feature type="transmembrane region" description="Helical" evidence="9">
    <location>
        <begin position="615"/>
        <end position="636"/>
    </location>
</feature>
<keyword evidence="4" id="KW-1003">Cell membrane</keyword>
<feature type="compositionally biased region" description="Polar residues" evidence="10">
    <location>
        <begin position="164"/>
        <end position="192"/>
    </location>
</feature>
<evidence type="ECO:0000259" key="13">
    <source>
        <dbReference type="Pfam" id="PF25416"/>
    </source>
</evidence>
<dbReference type="InterPro" id="IPR011531">
    <property type="entry name" value="HCO3_transpt-like_TM_dom"/>
</dbReference>
<feature type="domain" description="GRHL1/CP2 C-terminal" evidence="13">
    <location>
        <begin position="1022"/>
        <end position="1111"/>
    </location>
</feature>
<sequence>MDSPPLHGENSLVFVDPPPIFTELLELYKYDDGCQEWKEVSRWIKYEEDVLEQGNRWSRPHVSTPSLESWLSLRQNFRSGLIMIDFEAKDFSHLIDLVNYQLMQEERVTQDQSVKLKELWKKKHRHQFEGPRKVEGNLSKVIKDLLVQKLENKAVASGLRVPSRGNSQPGSRRGSFQASRQLDDTQPATNGTRGRGLLDDGKVNIYLQKKIIPGSEAFIILEGMVGFIEKPISVFIRMAKPIVLGDLPEVDIPTRYIYFFLAPITQSGTCKIKKGRVKINTLDYHIFILIIPVAPDDNTPFKNASLGVSLATAMTDKNFAAAIFNAPTSKDVLDAFDGYTHGLKILPRDFDTETNMIEPPANKSAAKITDEMEEIDEDRRMREQSGLVRSGRLFGGLIEDIKRKKPHYLSDLWDGFHPQCISSFLFLYFACLAPIVAFGGLLGEATENRIATIESLISGLISSVLFGLFAGQPLIILGSTGPVYVFEKILYSLCNDQNWDYLSLRLWIGIWVGIILFLLVMFDASAYVCYITRFTEELFATLIAFIFIFNAMKNLYGISQQTDFAPPGDDISCQCEVGPNTPEKSKLMWSNITRYDCLNHNGILEGPGCSYDPNVFLMSLVLFFGTFIISFTLKNFRNTGYFPGKIRSFLSDFAVIIAILSMTGLSALSQVKGTPKLVVPDSFKPTWEGRDWIVTHALIFPDHVGANPLWVDFVLAPVFAILATILIFMDQQITAVIVNRKEHKLVLAFIIIICSVFGLPWFVAATVLSINHIQSLAKESECSAPGEKPQFLGIREQRVTAILIGVCIGLSTLITPVLALIPMPVLFGVFLFMGVSSLKGLQFFDRILLLFIPKKYQPDYAFLKYVPIHKVHLFTVIQLFSLVSLWLIKNNPTTSISFPVMLVVICAIRKLLECIFNRRELRALDDLLPESSNKTRRDGGSFFDRIHRSDWDEDDGPSDQPHDEVRQLLGSQEEKTTHFIKELEDYSKSNLKVKAKQFSAMGVRPRGKSISAGSTIQTKATKHLIFVKLNHQNVFTPLNLNVKTVIGLIRRLEAKFPGQIQPSQIEHLFQRSRRNLTFILDDDMMDFIEPNEVFDIELEENDNGKVNITLVAVEKD</sequence>
<organism evidence="14 15">
    <name type="scientific">Tigriopus californicus</name>
    <name type="common">Marine copepod</name>
    <dbReference type="NCBI Taxonomy" id="6832"/>
    <lineage>
        <taxon>Eukaryota</taxon>
        <taxon>Metazoa</taxon>
        <taxon>Ecdysozoa</taxon>
        <taxon>Arthropoda</taxon>
        <taxon>Crustacea</taxon>
        <taxon>Multicrustacea</taxon>
        <taxon>Hexanauplia</taxon>
        <taxon>Copepoda</taxon>
        <taxon>Harpacticoida</taxon>
        <taxon>Harpacticidae</taxon>
        <taxon>Tigriopus</taxon>
    </lineage>
</organism>
<keyword evidence="3 9" id="KW-0813">Transport</keyword>
<dbReference type="Gene3D" id="3.40.930.10">
    <property type="entry name" value="Mannitol-specific EII, Chain A"/>
    <property type="match status" value="1"/>
</dbReference>
<feature type="transmembrane region" description="Helical" evidence="9">
    <location>
        <begin position="709"/>
        <end position="729"/>
    </location>
</feature>